<sequence length="97" mass="10367">MNAPDTYRSILRHHVATIEAKYPLKVVGMLPSGTLGHWAGEKDVEFLAEKREGLSLLGLTGAEADLSDLLGQPVRIVLTSELHGPAAEELPAKASPL</sequence>
<dbReference type="RefSeq" id="WP_171216663.1">
    <property type="nucleotide sequence ID" value="NZ_JABEPP010000001.1"/>
</dbReference>
<reference evidence="1 2" key="1">
    <citation type="submission" date="2020-04" db="EMBL/GenBank/DDBJ databases">
        <title>Enterovirga sp. isolate from soil.</title>
        <authorList>
            <person name="Chea S."/>
            <person name="Kim D.-U."/>
        </authorList>
    </citation>
    <scope>NUCLEOTIDE SEQUENCE [LARGE SCALE GENOMIC DNA]</scope>
    <source>
        <strain evidence="1 2">DB1703</strain>
    </source>
</reference>
<organism evidence="1 2">
    <name type="scientific">Enterovirga aerilata</name>
    <dbReference type="NCBI Taxonomy" id="2730920"/>
    <lineage>
        <taxon>Bacteria</taxon>
        <taxon>Pseudomonadati</taxon>
        <taxon>Pseudomonadota</taxon>
        <taxon>Alphaproteobacteria</taxon>
        <taxon>Hyphomicrobiales</taxon>
        <taxon>Methylobacteriaceae</taxon>
        <taxon>Enterovirga</taxon>
    </lineage>
</organism>
<evidence type="ECO:0000313" key="2">
    <source>
        <dbReference type="Proteomes" id="UP000564885"/>
    </source>
</evidence>
<gene>
    <name evidence="1" type="ORF">HJG44_02030</name>
</gene>
<protein>
    <submittedName>
        <fullName evidence="1">Uncharacterized protein</fullName>
    </submittedName>
</protein>
<comment type="caution">
    <text evidence="1">The sequence shown here is derived from an EMBL/GenBank/DDBJ whole genome shotgun (WGS) entry which is preliminary data.</text>
</comment>
<proteinExistence type="predicted"/>
<dbReference type="Proteomes" id="UP000564885">
    <property type="component" value="Unassembled WGS sequence"/>
</dbReference>
<dbReference type="AlphaFoldDB" id="A0A849I1C3"/>
<keyword evidence="2" id="KW-1185">Reference proteome</keyword>
<accession>A0A849I1C3</accession>
<name>A0A849I1C3_9HYPH</name>
<evidence type="ECO:0000313" key="1">
    <source>
        <dbReference type="EMBL" id="NNM71171.1"/>
    </source>
</evidence>
<dbReference type="EMBL" id="JABEPP010000001">
    <property type="protein sequence ID" value="NNM71171.1"/>
    <property type="molecule type" value="Genomic_DNA"/>
</dbReference>